<dbReference type="RefSeq" id="WP_058694856.1">
    <property type="nucleotide sequence ID" value="NZ_CABJDW020000015.1"/>
</dbReference>
<feature type="transmembrane region" description="Helical" evidence="6">
    <location>
        <begin position="20"/>
        <end position="42"/>
    </location>
</feature>
<evidence type="ECO:0000256" key="3">
    <source>
        <dbReference type="ARBA" id="ARBA00022692"/>
    </source>
</evidence>
<gene>
    <name evidence="7" type="ORF">CPZ25_002070</name>
</gene>
<sequence length="638" mass="66969">MKDESAFKPFIPADRVMPEFTATSIILGLILAVVFGAANAYLGLRVGLTISASIPAAVISMGVIRLILKKDSILENNIVQTIGSAGESVASGAIFTLPALFMWSQEWGIASPSLVEIALIAVCGGFLGILFMIPLRRALIVKEHGVLPYPEGTACAEVLLAGEEGGSKASIVFAGLGIAGVYKFITDGLKLFPSEVSWEIKGYKGAAFGCDVLPALLGVGYICGPKIASYMFSGGVLSWLVIMPLISMFAGDAVIFPGTVPISTLDSFGIWSNYVRYIGAGAVAAGGIISLVKSLPLIVSTFKQAMKSYSGNSGPEMQIRTDRDLNMKLVAAMVLVIILVIWLVPAIPVDIFGALIITVFGFFFATVASRIVGLVGSSNNPVSGMTIATLLIATVIFKAIGMTGQPGMTGAIAVGSIIAIIAAISGDTSQDLKTGYIVGSTPQKQQIGELLGVIISALAIGGILYLLNAAWGYGSAELPAPQAVLMKMVVEGVMDGNLPWTLVFIGAGIAVVVEILGIPVLPFAVGLYLPVHLNTAIMVGGLVRLFFEKKRKVTENQRKEFLNKGLLYTSGMIAGEGLVGILLAVFAVIPFGAGYFGDVLNISDRFSLGSMGSIAFFILLILSVFKFSIWNKDKKASQ</sequence>
<feature type="transmembrane region" description="Helical" evidence="6">
    <location>
        <begin position="502"/>
        <end position="521"/>
    </location>
</feature>
<comment type="subcellular location">
    <subcellularLocation>
        <location evidence="1">Membrane</location>
        <topology evidence="1">Multi-pass membrane protein</topology>
    </subcellularLocation>
</comment>
<feature type="transmembrane region" description="Helical" evidence="6">
    <location>
        <begin position="567"/>
        <end position="596"/>
    </location>
</feature>
<accession>A0A4V1GLK9</accession>
<dbReference type="KEGG" id="emt:CPZ25_002070"/>
<organism evidence="7 8">
    <name type="scientific">Eubacterium maltosivorans</name>
    <dbReference type="NCBI Taxonomy" id="2041044"/>
    <lineage>
        <taxon>Bacteria</taxon>
        <taxon>Bacillati</taxon>
        <taxon>Bacillota</taxon>
        <taxon>Clostridia</taxon>
        <taxon>Eubacteriales</taxon>
        <taxon>Eubacteriaceae</taxon>
        <taxon>Eubacterium</taxon>
    </lineage>
</organism>
<evidence type="ECO:0000313" key="7">
    <source>
        <dbReference type="EMBL" id="QCT70146.1"/>
    </source>
</evidence>
<feature type="transmembrane region" description="Helical" evidence="6">
    <location>
        <begin position="447"/>
        <end position="467"/>
    </location>
</feature>
<keyword evidence="5 6" id="KW-0472">Membrane</keyword>
<feature type="transmembrane region" description="Helical" evidence="6">
    <location>
        <begin position="109"/>
        <end position="133"/>
    </location>
</feature>
<dbReference type="PANTHER" id="PTHR31645">
    <property type="entry name" value="OLIGOPEPTIDE TRANSPORTER YGL114W-RELATED"/>
    <property type="match status" value="1"/>
</dbReference>
<dbReference type="GO" id="GO:0035673">
    <property type="term" value="F:oligopeptide transmembrane transporter activity"/>
    <property type="evidence" value="ECO:0007669"/>
    <property type="project" value="InterPro"/>
</dbReference>
<dbReference type="AlphaFoldDB" id="A0A4V1GLK9"/>
<evidence type="ECO:0000256" key="5">
    <source>
        <dbReference type="ARBA" id="ARBA00023136"/>
    </source>
</evidence>
<protein>
    <submittedName>
        <fullName evidence="7">Oligopeptide transporter, OPT family</fullName>
    </submittedName>
</protein>
<keyword evidence="4 6" id="KW-1133">Transmembrane helix</keyword>
<evidence type="ECO:0000256" key="4">
    <source>
        <dbReference type="ARBA" id="ARBA00022989"/>
    </source>
</evidence>
<dbReference type="NCBIfam" id="TIGR00733">
    <property type="entry name" value="OPT family oligopeptide transporter"/>
    <property type="match status" value="1"/>
</dbReference>
<evidence type="ECO:0000256" key="2">
    <source>
        <dbReference type="ARBA" id="ARBA00022448"/>
    </source>
</evidence>
<dbReference type="NCBIfam" id="TIGR00728">
    <property type="entry name" value="OPT_sfam"/>
    <property type="match status" value="1"/>
</dbReference>
<evidence type="ECO:0000256" key="1">
    <source>
        <dbReference type="ARBA" id="ARBA00004141"/>
    </source>
</evidence>
<dbReference type="InterPro" id="IPR004813">
    <property type="entry name" value="OPT"/>
</dbReference>
<keyword evidence="3 6" id="KW-0812">Transmembrane</keyword>
<proteinExistence type="predicted"/>
<feature type="transmembrane region" description="Helical" evidence="6">
    <location>
        <begin position="382"/>
        <end position="401"/>
    </location>
</feature>
<evidence type="ECO:0000256" key="6">
    <source>
        <dbReference type="SAM" id="Phobius"/>
    </source>
</evidence>
<dbReference type="GO" id="GO:0016020">
    <property type="term" value="C:membrane"/>
    <property type="evidence" value="ECO:0007669"/>
    <property type="project" value="UniProtKB-SubCell"/>
</dbReference>
<dbReference type="InterPro" id="IPR045035">
    <property type="entry name" value="YSL-like"/>
</dbReference>
<feature type="transmembrane region" description="Helical" evidence="6">
    <location>
        <begin position="351"/>
        <end position="375"/>
    </location>
</feature>
<dbReference type="Pfam" id="PF03169">
    <property type="entry name" value="OPT"/>
    <property type="match status" value="1"/>
</dbReference>
<feature type="transmembrane region" description="Helical" evidence="6">
    <location>
        <begin position="325"/>
        <end position="345"/>
    </location>
</feature>
<keyword evidence="8" id="KW-1185">Reference proteome</keyword>
<reference evidence="7 8" key="1">
    <citation type="submission" date="2018-05" db="EMBL/GenBank/DDBJ databases">
        <title>Genome comparison of Eubacterium sp.</title>
        <authorList>
            <person name="Feng Y."/>
            <person name="Sanchez-Andrea I."/>
            <person name="Stams A.J.M."/>
            <person name="De Vos W.M."/>
        </authorList>
    </citation>
    <scope>NUCLEOTIDE SEQUENCE [LARGE SCALE GENOMIC DNA]</scope>
    <source>
        <strain evidence="7 8">YI</strain>
    </source>
</reference>
<evidence type="ECO:0000313" key="8">
    <source>
        <dbReference type="Proteomes" id="UP000218387"/>
    </source>
</evidence>
<feature type="transmembrane region" description="Helical" evidence="6">
    <location>
        <begin position="277"/>
        <end position="299"/>
    </location>
</feature>
<feature type="transmembrane region" description="Helical" evidence="6">
    <location>
        <begin position="48"/>
        <end position="68"/>
    </location>
</feature>
<keyword evidence="2" id="KW-0813">Transport</keyword>
<feature type="transmembrane region" description="Helical" evidence="6">
    <location>
        <begin position="236"/>
        <end position="257"/>
    </location>
</feature>
<dbReference type="InterPro" id="IPR004814">
    <property type="entry name" value="Oligopep_transpt"/>
</dbReference>
<name>A0A4V1GLK9_EUBML</name>
<feature type="transmembrane region" description="Helical" evidence="6">
    <location>
        <begin position="80"/>
        <end position="103"/>
    </location>
</feature>
<feature type="transmembrane region" description="Helical" evidence="6">
    <location>
        <begin position="527"/>
        <end position="547"/>
    </location>
</feature>
<dbReference type="PANTHER" id="PTHR31645:SF0">
    <property type="entry name" value="OLIGOPEPTIDE TRANSPORTER YGL114W-RELATED"/>
    <property type="match status" value="1"/>
</dbReference>
<dbReference type="Proteomes" id="UP000218387">
    <property type="component" value="Chromosome"/>
</dbReference>
<dbReference type="EMBL" id="CP029487">
    <property type="protein sequence ID" value="QCT70146.1"/>
    <property type="molecule type" value="Genomic_DNA"/>
</dbReference>
<feature type="transmembrane region" description="Helical" evidence="6">
    <location>
        <begin position="608"/>
        <end position="629"/>
    </location>
</feature>